<evidence type="ECO:0000256" key="12">
    <source>
        <dbReference type="ARBA" id="ARBA00022989"/>
    </source>
</evidence>
<evidence type="ECO:0000256" key="3">
    <source>
        <dbReference type="ARBA" id="ARBA00004663"/>
    </source>
</evidence>
<evidence type="ECO:0000256" key="15">
    <source>
        <dbReference type="ARBA" id="ARBA00032605"/>
    </source>
</evidence>
<evidence type="ECO:0000256" key="7">
    <source>
        <dbReference type="ARBA" id="ARBA00022475"/>
    </source>
</evidence>
<feature type="transmembrane region" description="Helical" evidence="19">
    <location>
        <begin position="108"/>
        <end position="128"/>
    </location>
</feature>
<dbReference type="NCBIfam" id="TIGR00317">
    <property type="entry name" value="cobS"/>
    <property type="match status" value="1"/>
</dbReference>
<protein>
    <recommendedName>
        <fullName evidence="6">Adenosylcobinamide-GDP ribazoletransferase</fullName>
        <ecNumber evidence="5">2.7.8.26</ecNumber>
    </recommendedName>
    <alternativeName>
        <fullName evidence="16">Cobalamin synthase</fullName>
    </alternativeName>
    <alternativeName>
        <fullName evidence="15">Cobalamin-5'-phosphate synthase</fullName>
    </alternativeName>
</protein>
<feature type="transmembrane region" description="Helical" evidence="19">
    <location>
        <begin position="177"/>
        <end position="206"/>
    </location>
</feature>
<dbReference type="AlphaFoldDB" id="A0A5B8RC17"/>
<dbReference type="GO" id="GO:0005886">
    <property type="term" value="C:plasma membrane"/>
    <property type="evidence" value="ECO:0007669"/>
    <property type="project" value="UniProtKB-SubCell"/>
</dbReference>
<comment type="similarity">
    <text evidence="4">Belongs to the CobS family.</text>
</comment>
<keyword evidence="8" id="KW-0169">Cobalamin biosynthesis</keyword>
<name>A0A5B8RC17_9ZZZZ</name>
<keyword evidence="13 19" id="KW-0472">Membrane</keyword>
<feature type="transmembrane region" description="Helical" evidence="19">
    <location>
        <begin position="218"/>
        <end position="241"/>
    </location>
</feature>
<dbReference type="EC" id="2.7.8.26" evidence="5"/>
<evidence type="ECO:0000256" key="4">
    <source>
        <dbReference type="ARBA" id="ARBA00010561"/>
    </source>
</evidence>
<feature type="transmembrane region" description="Helical" evidence="19">
    <location>
        <begin position="31"/>
        <end position="50"/>
    </location>
</feature>
<accession>A0A5B8RC17</accession>
<organism evidence="20">
    <name type="scientific">uncultured organism</name>
    <dbReference type="NCBI Taxonomy" id="155900"/>
    <lineage>
        <taxon>unclassified sequences</taxon>
        <taxon>environmental samples</taxon>
    </lineage>
</organism>
<evidence type="ECO:0000256" key="5">
    <source>
        <dbReference type="ARBA" id="ARBA00013200"/>
    </source>
</evidence>
<evidence type="ECO:0000256" key="19">
    <source>
        <dbReference type="SAM" id="Phobius"/>
    </source>
</evidence>
<dbReference type="GO" id="GO:0051073">
    <property type="term" value="F:adenosylcobinamide-GDP ribazoletransferase activity"/>
    <property type="evidence" value="ECO:0007669"/>
    <property type="project" value="UniProtKB-EC"/>
</dbReference>
<evidence type="ECO:0000256" key="13">
    <source>
        <dbReference type="ARBA" id="ARBA00023136"/>
    </source>
</evidence>
<evidence type="ECO:0000256" key="11">
    <source>
        <dbReference type="ARBA" id="ARBA00022842"/>
    </source>
</evidence>
<comment type="function">
    <text evidence="14">Joins adenosylcobinamide-GDP and alpha-ribazole to generate adenosylcobalamin (Ado-cobalamin). Also synthesizes adenosylcobalamin 5'-phosphate from adenosylcobinamide-GDP and alpha-ribazole 5'-phosphate.</text>
</comment>
<evidence type="ECO:0000256" key="17">
    <source>
        <dbReference type="ARBA" id="ARBA00048623"/>
    </source>
</evidence>
<keyword evidence="7" id="KW-1003">Cell membrane</keyword>
<dbReference type="GO" id="GO:0008818">
    <property type="term" value="F:cobalamin 5'-phosphate synthase activity"/>
    <property type="evidence" value="ECO:0007669"/>
    <property type="project" value="InterPro"/>
</dbReference>
<evidence type="ECO:0000256" key="14">
    <source>
        <dbReference type="ARBA" id="ARBA00025228"/>
    </source>
</evidence>
<comment type="subcellular location">
    <subcellularLocation>
        <location evidence="2">Cell membrane</location>
        <topology evidence="2">Multi-pass membrane protein</topology>
    </subcellularLocation>
</comment>
<keyword evidence="10 19" id="KW-0812">Transmembrane</keyword>
<feature type="transmembrane region" description="Helical" evidence="19">
    <location>
        <begin position="135"/>
        <end position="157"/>
    </location>
</feature>
<gene>
    <name evidence="20" type="primary">cobS</name>
    <name evidence="20" type="ORF">KBTEX_01333</name>
</gene>
<keyword evidence="9 20" id="KW-0808">Transferase</keyword>
<sequence>MTEPLRVAFAFLTRLPVRPRRMDAATTGRSLAWYPLVGAVIGLLAAAAVLLAGTAGLLGGALAVAVLVVVSGALHLDGLADSADAWVGGLGDAERTLAIMKDPSCGPVGVAAVVVVLLVEFAAVATLAGTGAVAALLVAGVLSRAAAPALFLTTPYLRSAGLGTALAGGADPTAVRLGLLAAAAASLLAGGAGPVALIAAGATVYAVRAACLRRLGGITGDTTGAAMVLVEVVVLVVLALLG</sequence>
<proteinExistence type="inferred from homology"/>
<dbReference type="HAMAP" id="MF_00719">
    <property type="entry name" value="CobS"/>
    <property type="match status" value="1"/>
</dbReference>
<reference evidence="20" key="1">
    <citation type="submission" date="2019-06" db="EMBL/GenBank/DDBJ databases">
        <authorList>
            <person name="Murdoch R.W."/>
            <person name="Fathepure B."/>
        </authorList>
    </citation>
    <scope>NUCLEOTIDE SEQUENCE</scope>
</reference>
<comment type="catalytic activity">
    <reaction evidence="17">
        <text>alpha-ribazole + adenosylcob(III)inamide-GDP = adenosylcob(III)alamin + GMP + H(+)</text>
        <dbReference type="Rhea" id="RHEA:16049"/>
        <dbReference type="ChEBI" id="CHEBI:10329"/>
        <dbReference type="ChEBI" id="CHEBI:15378"/>
        <dbReference type="ChEBI" id="CHEBI:18408"/>
        <dbReference type="ChEBI" id="CHEBI:58115"/>
        <dbReference type="ChEBI" id="CHEBI:60487"/>
        <dbReference type="EC" id="2.7.8.26"/>
    </reaction>
</comment>
<feature type="transmembrane region" description="Helical" evidence="19">
    <location>
        <begin position="57"/>
        <end position="76"/>
    </location>
</feature>
<keyword evidence="12 19" id="KW-1133">Transmembrane helix</keyword>
<dbReference type="PANTHER" id="PTHR34148">
    <property type="entry name" value="ADENOSYLCOBINAMIDE-GDP RIBAZOLETRANSFERASE"/>
    <property type="match status" value="1"/>
</dbReference>
<evidence type="ECO:0000256" key="10">
    <source>
        <dbReference type="ARBA" id="ARBA00022692"/>
    </source>
</evidence>
<evidence type="ECO:0000256" key="9">
    <source>
        <dbReference type="ARBA" id="ARBA00022679"/>
    </source>
</evidence>
<comment type="cofactor">
    <cofactor evidence="1">
        <name>Mg(2+)</name>
        <dbReference type="ChEBI" id="CHEBI:18420"/>
    </cofactor>
</comment>
<evidence type="ECO:0000313" key="20">
    <source>
        <dbReference type="EMBL" id="QEA05014.1"/>
    </source>
</evidence>
<dbReference type="PANTHER" id="PTHR34148:SF1">
    <property type="entry name" value="ADENOSYLCOBINAMIDE-GDP RIBAZOLETRANSFERASE"/>
    <property type="match status" value="1"/>
</dbReference>
<evidence type="ECO:0000256" key="8">
    <source>
        <dbReference type="ARBA" id="ARBA00022573"/>
    </source>
</evidence>
<keyword evidence="11" id="KW-0460">Magnesium</keyword>
<dbReference type="EMBL" id="MN079093">
    <property type="protein sequence ID" value="QEA05014.1"/>
    <property type="molecule type" value="Genomic_DNA"/>
</dbReference>
<comment type="catalytic activity">
    <reaction evidence="18">
        <text>alpha-ribazole 5'-phosphate + adenosylcob(III)inamide-GDP = adenosylcob(III)alamin 5'-phosphate + GMP + H(+)</text>
        <dbReference type="Rhea" id="RHEA:23560"/>
        <dbReference type="ChEBI" id="CHEBI:15378"/>
        <dbReference type="ChEBI" id="CHEBI:57918"/>
        <dbReference type="ChEBI" id="CHEBI:58115"/>
        <dbReference type="ChEBI" id="CHEBI:60487"/>
        <dbReference type="ChEBI" id="CHEBI:60493"/>
        <dbReference type="EC" id="2.7.8.26"/>
    </reaction>
</comment>
<evidence type="ECO:0000256" key="1">
    <source>
        <dbReference type="ARBA" id="ARBA00001946"/>
    </source>
</evidence>
<evidence type="ECO:0000256" key="6">
    <source>
        <dbReference type="ARBA" id="ARBA00015850"/>
    </source>
</evidence>
<comment type="pathway">
    <text evidence="3">Cofactor biosynthesis; adenosylcobalamin biosynthesis; adenosylcobalamin from cob(II)yrinate a,c-diamide: step 7/7.</text>
</comment>
<dbReference type="InterPro" id="IPR003805">
    <property type="entry name" value="CobS"/>
</dbReference>
<dbReference type="Pfam" id="PF02654">
    <property type="entry name" value="CobS"/>
    <property type="match status" value="1"/>
</dbReference>
<evidence type="ECO:0000256" key="18">
    <source>
        <dbReference type="ARBA" id="ARBA00049504"/>
    </source>
</evidence>
<evidence type="ECO:0000256" key="2">
    <source>
        <dbReference type="ARBA" id="ARBA00004651"/>
    </source>
</evidence>
<dbReference type="UniPathway" id="UPA00148">
    <property type="reaction ID" value="UER00238"/>
</dbReference>
<evidence type="ECO:0000256" key="16">
    <source>
        <dbReference type="ARBA" id="ARBA00032853"/>
    </source>
</evidence>